<evidence type="ECO:0000313" key="1">
    <source>
        <dbReference type="EMBL" id="KAL1595456.1"/>
    </source>
</evidence>
<dbReference type="Proteomes" id="UP001521222">
    <property type="component" value="Unassembled WGS sequence"/>
</dbReference>
<reference evidence="1 2" key="1">
    <citation type="submission" date="2024-02" db="EMBL/GenBank/DDBJ databases">
        <title>De novo assembly and annotation of 12 fungi associated with fruit tree decline syndrome in Ontario, Canada.</title>
        <authorList>
            <person name="Sulman M."/>
            <person name="Ellouze W."/>
            <person name="Ilyukhin E."/>
        </authorList>
    </citation>
    <scope>NUCLEOTIDE SEQUENCE [LARGE SCALE GENOMIC DNA]</scope>
    <source>
        <strain evidence="1 2">M97-236</strain>
    </source>
</reference>
<sequence>MGRSASESYALSGQSLRLPGFLWQLDRFVVLADLQIRYSQRWASLGRERAALLARKKHIPMDPGAWQKTYNPVAEHASRRERAITQILFDTLQYLRKSDEAVLADAIWHCVYNPQWRSSRFAGAKAIFELIDSVEKIPASVQVENRGGMFNLERIDELTYHSEWLIDRIMEEGGVWSASLIRGTEDHSFGAQPEITSKIAHHLRNLIDETHIPPVIEEFNETSTSEDWYFSAFFGRVRRPLGTTLSPEAEINLLPTLTRFGHAAFGMEVDQRVFSQHELSGQEIEQAIPMLAGILGPTAFHDFLKVNGKNIESEIRKAVSPTEMPNTKENLRTRIGILTGGFMWRQMLAFMFTFLETYPNSTTSKQYVRSRSYFEQKTYFHMLFAKDDVFGLEHFLAFSKQRAIFDVPKATHEGELILTPFQLSMEELSVPALRNTSLSHVVERVDVDRSKEQYESFRSKQMVKGMWQLMPHPAGRYTLV</sequence>
<comment type="caution">
    <text evidence="1">The sequence shown here is derived from an EMBL/GenBank/DDBJ whole genome shotgun (WGS) entry which is preliminary data.</text>
</comment>
<dbReference type="EMBL" id="JAKIXB020000032">
    <property type="protein sequence ID" value="KAL1595456.1"/>
    <property type="molecule type" value="Genomic_DNA"/>
</dbReference>
<organism evidence="1 2">
    <name type="scientific">Nothophoma quercina</name>
    <dbReference type="NCBI Taxonomy" id="749835"/>
    <lineage>
        <taxon>Eukaryota</taxon>
        <taxon>Fungi</taxon>
        <taxon>Dikarya</taxon>
        <taxon>Ascomycota</taxon>
        <taxon>Pezizomycotina</taxon>
        <taxon>Dothideomycetes</taxon>
        <taxon>Pleosporomycetidae</taxon>
        <taxon>Pleosporales</taxon>
        <taxon>Pleosporineae</taxon>
        <taxon>Didymellaceae</taxon>
        <taxon>Nothophoma</taxon>
    </lineage>
</organism>
<keyword evidence="2" id="KW-1185">Reference proteome</keyword>
<protein>
    <submittedName>
        <fullName evidence="1">Uncharacterized protein</fullName>
    </submittedName>
</protein>
<accession>A0ABR3QTJ1</accession>
<name>A0ABR3QTJ1_9PLEO</name>
<proteinExistence type="predicted"/>
<gene>
    <name evidence="1" type="ORF">SLS59_008389</name>
</gene>
<evidence type="ECO:0000313" key="2">
    <source>
        <dbReference type="Proteomes" id="UP001521222"/>
    </source>
</evidence>